<keyword evidence="2" id="KW-0472">Membrane</keyword>
<sequence>MKLPWQKAEDTAPETADSAGTGTADDDAAAPAAKPAQTPGKGRPTPSRREAQGRKRGPVAPAPQTRAEARARRKELKNSMSKEERKAAAAERRAAANERRELMMQGDERYLPVRDQGPIKAMARDLVDSKRHIATMFIPIAVAVMIYMFITVQSPTLSALAMPILMILIIVMGIEGYFTGRRVNKRVQEKYPDTTETGFKLGWYAFMRTTQLRRMRIPRPRVSPGDAV</sequence>
<protein>
    <recommendedName>
        <fullName evidence="5">Integral membrane protein</fullName>
    </recommendedName>
</protein>
<organism evidence="3 4">
    <name type="scientific">Tsukamurella paurometabola (strain ATCC 8368 / DSM 20162 / CCUG 35730 / CIP 100753 / JCM 10117 / KCTC 9821 / NBRC 16120 / NCIMB 702349 / NCTC 13040)</name>
    <name type="common">Corynebacterium paurometabolum</name>
    <dbReference type="NCBI Taxonomy" id="521096"/>
    <lineage>
        <taxon>Bacteria</taxon>
        <taxon>Bacillati</taxon>
        <taxon>Actinomycetota</taxon>
        <taxon>Actinomycetes</taxon>
        <taxon>Mycobacteriales</taxon>
        <taxon>Tsukamurellaceae</taxon>
        <taxon>Tsukamurella</taxon>
    </lineage>
</organism>
<dbReference type="KEGG" id="tpr:Tpau_1528"/>
<dbReference type="RefSeq" id="WP_013126183.1">
    <property type="nucleotide sequence ID" value="NC_014158.1"/>
</dbReference>
<reference evidence="3 4" key="2">
    <citation type="journal article" date="2011" name="Stand. Genomic Sci.">
        <title>Complete genome sequence of Tsukamurella paurometabola type strain (no. 33).</title>
        <authorList>
            <person name="Munk A.C."/>
            <person name="Lapidus A."/>
            <person name="Lucas S."/>
            <person name="Nolan M."/>
            <person name="Tice H."/>
            <person name="Cheng J.F."/>
            <person name="Del Rio T.G."/>
            <person name="Goodwin L."/>
            <person name="Pitluck S."/>
            <person name="Liolios K."/>
            <person name="Huntemann M."/>
            <person name="Ivanova N."/>
            <person name="Mavromatis K."/>
            <person name="Mikhailova N."/>
            <person name="Pati A."/>
            <person name="Chen A."/>
            <person name="Palaniappan K."/>
            <person name="Tapia R."/>
            <person name="Han C."/>
            <person name="Land M."/>
            <person name="Hauser L."/>
            <person name="Chang Y.J."/>
            <person name="Jeffries C.D."/>
            <person name="Brettin T."/>
            <person name="Yasawong M."/>
            <person name="Brambilla E.M."/>
            <person name="Rohde M."/>
            <person name="Sikorski J."/>
            <person name="Goker M."/>
            <person name="Detter J.C."/>
            <person name="Woyke T."/>
            <person name="Bristow J."/>
            <person name="Eisen J.A."/>
            <person name="Markowitz V."/>
            <person name="Hugenholtz P."/>
            <person name="Kyrpides N.C."/>
            <person name="Klenk H.P."/>
        </authorList>
    </citation>
    <scope>NUCLEOTIDE SEQUENCE [LARGE SCALE GENOMIC DNA]</scope>
    <source>
        <strain evidence="4">ATCC 8368 / DSM 20162 / CCUG 35730 / CIP 100753 / JCM 10117 / KCTC 9821 / NBRC 16120 / NCIMB 702349 / NCTC 13040</strain>
    </source>
</reference>
<accession>D5UXQ9</accession>
<keyword evidence="4" id="KW-1185">Reference proteome</keyword>
<evidence type="ECO:0000256" key="2">
    <source>
        <dbReference type="SAM" id="Phobius"/>
    </source>
</evidence>
<evidence type="ECO:0000256" key="1">
    <source>
        <dbReference type="SAM" id="MobiDB-lite"/>
    </source>
</evidence>
<evidence type="ECO:0008006" key="5">
    <source>
        <dbReference type="Google" id="ProtNLM"/>
    </source>
</evidence>
<gene>
    <name evidence="3" type="ordered locus">Tpau_1528</name>
</gene>
<dbReference type="EMBL" id="CP001966">
    <property type="protein sequence ID" value="ADG78151.1"/>
    <property type="molecule type" value="Genomic_DNA"/>
</dbReference>
<name>D5UXQ9_TSUPD</name>
<dbReference type="eggNOG" id="ENOG5031D67">
    <property type="taxonomic scope" value="Bacteria"/>
</dbReference>
<feature type="compositionally biased region" description="Low complexity" evidence="1">
    <location>
        <begin position="15"/>
        <end position="42"/>
    </location>
</feature>
<feature type="transmembrane region" description="Helical" evidence="2">
    <location>
        <begin position="156"/>
        <end position="178"/>
    </location>
</feature>
<reference evidence="4" key="1">
    <citation type="submission" date="2010-03" db="EMBL/GenBank/DDBJ databases">
        <title>The complete chromosome of Tsukamurella paurometabola DSM 20162.</title>
        <authorList>
            <consortium name="US DOE Joint Genome Institute (JGI-PGF)"/>
            <person name="Lucas S."/>
            <person name="Copeland A."/>
            <person name="Lapidus A."/>
            <person name="Glavina del Rio T."/>
            <person name="Dalin E."/>
            <person name="Tice H."/>
            <person name="Bruce D."/>
            <person name="Goodwin L."/>
            <person name="Pitluck S."/>
            <person name="Kyrpides N."/>
            <person name="Mavromatis K."/>
            <person name="Ivanova N."/>
            <person name="Mikhailova N."/>
            <person name="Munk A.C."/>
            <person name="Brettin T."/>
            <person name="Detter J.C."/>
            <person name="Tapia R."/>
            <person name="Han C."/>
            <person name="Larimer F."/>
            <person name="Land M."/>
            <person name="Hauser L."/>
            <person name="Markowitz V."/>
            <person name="Cheng J.-F."/>
            <person name="Hugenholtz P."/>
            <person name="Woyke T."/>
            <person name="Wu D."/>
            <person name="Jando M."/>
            <person name="Brambilla E."/>
            <person name="Klenk H.-P."/>
            <person name="Eisen J.A."/>
        </authorList>
    </citation>
    <scope>NUCLEOTIDE SEQUENCE [LARGE SCALE GENOMIC DNA]</scope>
    <source>
        <strain evidence="4">ATCC 8368 / DSM 20162 / CCUG 35730 / CIP 100753 / JCM 10117 / KCTC 9821 / NBRC 16120 / NCIMB 702349 / NCTC 13040</strain>
    </source>
</reference>
<evidence type="ECO:0000313" key="4">
    <source>
        <dbReference type="Proteomes" id="UP000001213"/>
    </source>
</evidence>
<feature type="transmembrane region" description="Helical" evidence="2">
    <location>
        <begin position="132"/>
        <end position="150"/>
    </location>
</feature>
<dbReference type="Proteomes" id="UP000001213">
    <property type="component" value="Chromosome"/>
</dbReference>
<dbReference type="InterPro" id="IPR021403">
    <property type="entry name" value="DUF3043"/>
</dbReference>
<dbReference type="AlphaFoldDB" id="D5UXQ9"/>
<proteinExistence type="predicted"/>
<feature type="region of interest" description="Disordered" evidence="1">
    <location>
        <begin position="1"/>
        <end position="95"/>
    </location>
</feature>
<feature type="compositionally biased region" description="Basic and acidic residues" evidence="1">
    <location>
        <begin position="76"/>
        <end position="95"/>
    </location>
</feature>
<dbReference type="Pfam" id="PF11241">
    <property type="entry name" value="DUF3043"/>
    <property type="match status" value="1"/>
</dbReference>
<evidence type="ECO:0000313" key="3">
    <source>
        <dbReference type="EMBL" id="ADG78151.1"/>
    </source>
</evidence>
<dbReference type="HOGENOM" id="CLU_091328_0_0_11"/>
<keyword evidence="2" id="KW-0812">Transmembrane</keyword>
<keyword evidence="2" id="KW-1133">Transmembrane helix</keyword>
<dbReference type="STRING" id="521096.Tpau_1528"/>